<protein>
    <submittedName>
        <fullName evidence="1">Flagellar biosynthetic protein fliU</fullName>
    </submittedName>
</protein>
<evidence type="ECO:0000313" key="2">
    <source>
        <dbReference type="Proteomes" id="UP000011134"/>
    </source>
</evidence>
<reference evidence="1 2" key="1">
    <citation type="submission" date="2012-12" db="EMBL/GenBank/DDBJ databases">
        <title>Genome Assembly of Photobacterium sp. AK15.</title>
        <authorList>
            <person name="Khatri I."/>
            <person name="Vaidya B."/>
            <person name="Srinivas T.N.R."/>
            <person name="Subramanian S."/>
            <person name="Pinnaka A."/>
        </authorList>
    </citation>
    <scope>NUCLEOTIDE SEQUENCE [LARGE SCALE GENOMIC DNA]</scope>
    <source>
        <strain evidence="1 2">AK15</strain>
    </source>
</reference>
<keyword evidence="1" id="KW-0969">Cilium</keyword>
<evidence type="ECO:0000313" key="1">
    <source>
        <dbReference type="EMBL" id="ELR67092.1"/>
    </source>
</evidence>
<dbReference type="OrthoDB" id="86584at2"/>
<dbReference type="Proteomes" id="UP000011134">
    <property type="component" value="Unassembled WGS sequence"/>
</dbReference>
<keyword evidence="2" id="KW-1185">Reference proteome</keyword>
<dbReference type="NCBIfam" id="NF038110">
    <property type="entry name" value="Lys_methyl_FliB"/>
    <property type="match status" value="1"/>
</dbReference>
<dbReference type="EMBL" id="AMZO01000004">
    <property type="protein sequence ID" value="ELR67092.1"/>
    <property type="molecule type" value="Genomic_DNA"/>
</dbReference>
<accession>L8JI21</accession>
<organism evidence="1 2">
    <name type="scientific">Photobacterium marinum</name>
    <dbReference type="NCBI Taxonomy" id="1056511"/>
    <lineage>
        <taxon>Bacteria</taxon>
        <taxon>Pseudomonadati</taxon>
        <taxon>Pseudomonadota</taxon>
        <taxon>Gammaproteobacteria</taxon>
        <taxon>Vibrionales</taxon>
        <taxon>Vibrionaceae</taxon>
        <taxon>Photobacterium</taxon>
    </lineage>
</organism>
<keyword evidence="1" id="KW-0282">Flagellum</keyword>
<dbReference type="AlphaFoldDB" id="L8JI21"/>
<name>L8JI21_9GAMM</name>
<dbReference type="PATRIC" id="fig|1056511.3.peg.925"/>
<comment type="caution">
    <text evidence="1">The sequence shown here is derived from an EMBL/GenBank/DDBJ whole genome shotgun (WGS) entry which is preliminary data.</text>
</comment>
<gene>
    <name evidence="1" type="ORF">C942_03693</name>
</gene>
<keyword evidence="1" id="KW-0966">Cell projection</keyword>
<proteinExistence type="predicted"/>
<sequence>MKTVITPEFVKNFSCIADKCEDHCCHGWDILIDKPTYSFMTKKSDLKIKSQQVIVRTRSAASYAKIKLDENGVCPFREQAGLCEVHKAHGHSRLSHTCQSYPRLYNIRGEQLESSLTLSCPEAARQILLNPSAMNFHSEQLHDNAFNAVEYERPQWYDNVRQLFIDVLLLESLPLEERLFLLGMTLKYLDAHQSDIDDFNQTFTYCCEKITNGEFSALYERMNSALELHASQLIKVFNVQFAISVTENQSQVIKRMHLLHELLVDAFEPAGDDVNKQKEILLQGFNGNYQDYFNNNSHVWLNYFIYKMYQHDFPADNMYEVFTDIVTDFFILRGALAAIASQRPLQESDIILAMQSYHRSKDHRVILSKGIKNLQKQLEVDDKMLPLMLLKMS</sequence>
<dbReference type="RefSeq" id="WP_007462959.1">
    <property type="nucleotide sequence ID" value="NZ_AMZO01000004.1"/>
</dbReference>